<feature type="domain" description="DUF559" evidence="1">
    <location>
        <begin position="215"/>
        <end position="287"/>
    </location>
</feature>
<evidence type="ECO:0000259" key="2">
    <source>
        <dbReference type="Pfam" id="PF13338"/>
    </source>
</evidence>
<proteinExistence type="predicted"/>
<evidence type="ECO:0000313" key="4">
    <source>
        <dbReference type="Proteomes" id="UP000013569"/>
    </source>
</evidence>
<dbReference type="OrthoDB" id="5243722at2"/>
<reference evidence="3 4" key="1">
    <citation type="journal article" date="2013" name="Genome Announc.">
        <title>Draft Genome Sequence of a Benzothiophene-Desulfurizing Bacterium, Gordona terrae Strain C-6.</title>
        <authorList>
            <person name="Wang W."/>
            <person name="Ma T."/>
            <person name="Ren Y."/>
            <person name="Li G."/>
        </authorList>
    </citation>
    <scope>NUCLEOTIDE SEQUENCE [LARGE SCALE GENOMIC DNA]</scope>
    <source>
        <strain evidence="3 4">C-6</strain>
    </source>
</reference>
<name>R7Y4U4_9ACTN</name>
<dbReference type="InterPro" id="IPR011335">
    <property type="entry name" value="Restrct_endonuc-II-like"/>
</dbReference>
<dbReference type="Gene3D" id="3.40.960.10">
    <property type="entry name" value="VSR Endonuclease"/>
    <property type="match status" value="1"/>
</dbReference>
<dbReference type="Proteomes" id="UP000013569">
    <property type="component" value="Unassembled WGS sequence"/>
</dbReference>
<sequence length="291" mass="31889">MQSPTELRRIALAHDGVFTAADARAAGLDRAAVARRVASGTWSREARGIYTLADHPVTERTKVRLAVLRVGPHAVLSGVASVWWQGLADAPPRTVTVSVPRGHHRQDHPGVHLRYRRLDDADVLVRSGLRVTALPLAVLEASLEESISVVDNALLRRRVSMRQLRDATARQTGTPDAPGLRRVLDALGSGARSEAERRAVSILEKAGIEGWIANHPTEGYSADLAFPGRHLIVEIDGFAHHRDADAFQYDRKRRNDLLAAGWTVLNFTWADITERSDDVATRIRSALTAKG</sequence>
<dbReference type="Pfam" id="PF04480">
    <property type="entry name" value="DUF559"/>
    <property type="match status" value="1"/>
</dbReference>
<dbReference type="InterPro" id="IPR025159">
    <property type="entry name" value="AbiEi_N"/>
</dbReference>
<dbReference type="SUPFAM" id="SSF52980">
    <property type="entry name" value="Restriction endonuclease-like"/>
    <property type="match status" value="1"/>
</dbReference>
<feature type="domain" description="AbiEi antitoxin N-terminal" evidence="2">
    <location>
        <begin position="7"/>
        <end position="53"/>
    </location>
</feature>
<comment type="caution">
    <text evidence="3">The sequence shown here is derived from an EMBL/GenBank/DDBJ whole genome shotgun (WGS) entry which is preliminary data.</text>
</comment>
<dbReference type="RefSeq" id="WP_010844281.1">
    <property type="nucleotide sequence ID" value="NZ_AQPW01000032.1"/>
</dbReference>
<accession>R7Y4U4</accession>
<gene>
    <name evidence="3" type="ORF">GTC6_19473</name>
</gene>
<dbReference type="EMBL" id="AQPW01000032">
    <property type="protein sequence ID" value="EON31056.1"/>
    <property type="molecule type" value="Genomic_DNA"/>
</dbReference>
<dbReference type="Pfam" id="PF13338">
    <property type="entry name" value="AbiEi_4"/>
    <property type="match status" value="1"/>
</dbReference>
<evidence type="ECO:0000313" key="3">
    <source>
        <dbReference type="EMBL" id="EON31056.1"/>
    </source>
</evidence>
<dbReference type="AlphaFoldDB" id="R7Y4U4"/>
<organism evidence="3 4">
    <name type="scientific">Gordonia terrae C-6</name>
    <dbReference type="NCBI Taxonomy" id="1316928"/>
    <lineage>
        <taxon>Bacteria</taxon>
        <taxon>Bacillati</taxon>
        <taxon>Actinomycetota</taxon>
        <taxon>Actinomycetes</taxon>
        <taxon>Mycobacteriales</taxon>
        <taxon>Gordoniaceae</taxon>
        <taxon>Gordonia</taxon>
    </lineage>
</organism>
<protein>
    <submittedName>
        <fullName evidence="3">Uncharacterized protein</fullName>
    </submittedName>
</protein>
<evidence type="ECO:0000259" key="1">
    <source>
        <dbReference type="Pfam" id="PF04480"/>
    </source>
</evidence>
<dbReference type="PATRIC" id="fig|1316928.3.peg.3936"/>
<dbReference type="InterPro" id="IPR007569">
    <property type="entry name" value="DUF559"/>
</dbReference>